<evidence type="ECO:0000256" key="5">
    <source>
        <dbReference type="SAM" id="Coils"/>
    </source>
</evidence>
<evidence type="ECO:0000313" key="6">
    <source>
        <dbReference type="EMBL" id="UYM13937.1"/>
    </source>
</evidence>
<name>A0ABY6GN43_9GAMM</name>
<protein>
    <recommendedName>
        <fullName evidence="2">Antitoxin ParD</fullName>
    </recommendedName>
</protein>
<feature type="coiled-coil region" evidence="5">
    <location>
        <begin position="26"/>
        <end position="53"/>
    </location>
</feature>
<comment type="function">
    <text evidence="4">Antitoxin component of a type II toxin-antitoxin (TA) system. Neutralizes the effect of toxin ParE.</text>
</comment>
<dbReference type="Pfam" id="PF03693">
    <property type="entry name" value="ParD_antitoxin"/>
    <property type="match status" value="1"/>
</dbReference>
<evidence type="ECO:0000256" key="3">
    <source>
        <dbReference type="ARBA" id="ARBA00022649"/>
    </source>
</evidence>
<reference evidence="6" key="1">
    <citation type="submission" date="2022-10" db="EMBL/GenBank/DDBJ databases">
        <title>Completed Genome Sequence of two octocoral isolated bacterium, Endozoicomonas euniceicola EF212T and Endozoicomonas gorgoniicola PS125T.</title>
        <authorList>
            <person name="Chiou Y.-J."/>
            <person name="Chen Y.-H."/>
        </authorList>
    </citation>
    <scope>NUCLEOTIDE SEQUENCE</scope>
    <source>
        <strain evidence="6">EF212</strain>
    </source>
</reference>
<dbReference type="EMBL" id="CP103300">
    <property type="protein sequence ID" value="UYM13937.1"/>
    <property type="molecule type" value="Genomic_DNA"/>
</dbReference>
<dbReference type="InterPro" id="IPR022789">
    <property type="entry name" value="ParD"/>
</dbReference>
<comment type="similarity">
    <text evidence="1">Belongs to the ParD antitoxin family.</text>
</comment>
<dbReference type="PANTHER" id="PTHR36582">
    <property type="entry name" value="ANTITOXIN PARD"/>
    <property type="match status" value="1"/>
</dbReference>
<keyword evidence="7" id="KW-1185">Reference proteome</keyword>
<evidence type="ECO:0000256" key="1">
    <source>
        <dbReference type="ARBA" id="ARBA00008580"/>
    </source>
</evidence>
<proteinExistence type="inferred from homology"/>
<evidence type="ECO:0000256" key="4">
    <source>
        <dbReference type="ARBA" id="ARBA00037106"/>
    </source>
</evidence>
<evidence type="ECO:0000313" key="7">
    <source>
        <dbReference type="Proteomes" id="UP001163255"/>
    </source>
</evidence>
<dbReference type="RefSeq" id="WP_262595338.1">
    <property type="nucleotide sequence ID" value="NZ_CP103300.1"/>
</dbReference>
<dbReference type="Proteomes" id="UP001163255">
    <property type="component" value="Chromosome"/>
</dbReference>
<evidence type="ECO:0000256" key="2">
    <source>
        <dbReference type="ARBA" id="ARBA00017940"/>
    </source>
</evidence>
<dbReference type="Gene3D" id="6.10.10.120">
    <property type="entry name" value="Antitoxin ParD1-like"/>
    <property type="match status" value="1"/>
</dbReference>
<accession>A0ABY6GN43</accession>
<gene>
    <name evidence="6" type="ORF">NX720_13525</name>
</gene>
<dbReference type="InterPro" id="IPR038296">
    <property type="entry name" value="ParD_sf"/>
</dbReference>
<dbReference type="NCBIfam" id="TIGR02606">
    <property type="entry name" value="antidote_CC2985"/>
    <property type="match status" value="1"/>
</dbReference>
<organism evidence="6 7">
    <name type="scientific">Endozoicomonas euniceicola</name>
    <dbReference type="NCBI Taxonomy" id="1234143"/>
    <lineage>
        <taxon>Bacteria</taxon>
        <taxon>Pseudomonadati</taxon>
        <taxon>Pseudomonadota</taxon>
        <taxon>Gammaproteobacteria</taxon>
        <taxon>Oceanospirillales</taxon>
        <taxon>Endozoicomonadaceae</taxon>
        <taxon>Endozoicomonas</taxon>
    </lineage>
</organism>
<dbReference type="PANTHER" id="PTHR36582:SF2">
    <property type="entry name" value="ANTITOXIN PARD"/>
    <property type="match status" value="1"/>
</dbReference>
<keyword evidence="3" id="KW-1277">Toxin-antitoxin system</keyword>
<dbReference type="InterPro" id="IPR010985">
    <property type="entry name" value="Ribbon_hlx_hlx"/>
</dbReference>
<sequence length="78" mass="9193">MARNTSVVLGKYYDQFVEEQVNTGRYQSVSELIRDALRRLEKANKREEFLDRLDDIELAKIVEERRGQKGITVDFDDL</sequence>
<keyword evidence="5" id="KW-0175">Coiled coil</keyword>
<dbReference type="SUPFAM" id="SSF47598">
    <property type="entry name" value="Ribbon-helix-helix"/>
    <property type="match status" value="1"/>
</dbReference>